<sequence>MYTAKLAHLTQLISMPGGSEMLVILLVVLVLFGGRKIPELARGLGRGVKEFKDAKDGAAGNTDQRGETE</sequence>
<keyword evidence="2 9" id="KW-0813">Transport</keyword>
<evidence type="ECO:0000256" key="7">
    <source>
        <dbReference type="ARBA" id="ARBA00023010"/>
    </source>
</evidence>
<proteinExistence type="inferred from homology"/>
<dbReference type="Pfam" id="PF02416">
    <property type="entry name" value="TatA_B_E"/>
    <property type="match status" value="1"/>
</dbReference>
<dbReference type="InterPro" id="IPR003369">
    <property type="entry name" value="TatA/B/E"/>
</dbReference>
<name>A0ABP8MWY4_9BACT</name>
<evidence type="ECO:0000256" key="6">
    <source>
        <dbReference type="ARBA" id="ARBA00022989"/>
    </source>
</evidence>
<dbReference type="RefSeq" id="WP_344826638.1">
    <property type="nucleotide sequence ID" value="NZ_BAABEZ010000022.1"/>
</dbReference>
<reference evidence="11" key="1">
    <citation type="journal article" date="2019" name="Int. J. Syst. Evol. Microbiol.">
        <title>The Global Catalogue of Microorganisms (GCM) 10K type strain sequencing project: providing services to taxonomists for standard genome sequencing and annotation.</title>
        <authorList>
            <consortium name="The Broad Institute Genomics Platform"/>
            <consortium name="The Broad Institute Genome Sequencing Center for Infectious Disease"/>
            <person name="Wu L."/>
            <person name="Ma J."/>
        </authorList>
    </citation>
    <scope>NUCLEOTIDE SEQUENCE [LARGE SCALE GENOMIC DNA]</scope>
    <source>
        <strain evidence="11">JCM 31921</strain>
    </source>
</reference>
<organism evidence="10 11">
    <name type="scientific">Rurimicrobium arvi</name>
    <dbReference type="NCBI Taxonomy" id="2049916"/>
    <lineage>
        <taxon>Bacteria</taxon>
        <taxon>Pseudomonadati</taxon>
        <taxon>Bacteroidota</taxon>
        <taxon>Chitinophagia</taxon>
        <taxon>Chitinophagales</taxon>
        <taxon>Chitinophagaceae</taxon>
        <taxon>Rurimicrobium</taxon>
    </lineage>
</organism>
<accession>A0ABP8MWY4</accession>
<evidence type="ECO:0000313" key="11">
    <source>
        <dbReference type="Proteomes" id="UP001501410"/>
    </source>
</evidence>
<evidence type="ECO:0000256" key="2">
    <source>
        <dbReference type="ARBA" id="ARBA00022448"/>
    </source>
</evidence>
<keyword evidence="4 9" id="KW-0812">Transmembrane</keyword>
<evidence type="ECO:0000313" key="10">
    <source>
        <dbReference type="EMBL" id="GAA4456257.1"/>
    </source>
</evidence>
<dbReference type="PANTHER" id="PTHR42982">
    <property type="entry name" value="SEC-INDEPENDENT PROTEIN TRANSLOCASE PROTEIN TATA"/>
    <property type="match status" value="1"/>
</dbReference>
<feature type="transmembrane region" description="Helical" evidence="9">
    <location>
        <begin position="12"/>
        <end position="32"/>
    </location>
</feature>
<gene>
    <name evidence="9 10" type="primary">tatA</name>
    <name evidence="10" type="ORF">GCM10023092_21260</name>
</gene>
<protein>
    <recommendedName>
        <fullName evidence="9">Sec-independent protein translocase protein TatA</fullName>
    </recommendedName>
</protein>
<keyword evidence="5 9" id="KW-0653">Protein transport</keyword>
<comment type="caution">
    <text evidence="10">The sequence shown here is derived from an EMBL/GenBank/DDBJ whole genome shotgun (WGS) entry which is preliminary data.</text>
</comment>
<dbReference type="EMBL" id="BAABEZ010000022">
    <property type="protein sequence ID" value="GAA4456257.1"/>
    <property type="molecule type" value="Genomic_DNA"/>
</dbReference>
<evidence type="ECO:0000256" key="8">
    <source>
        <dbReference type="ARBA" id="ARBA00023136"/>
    </source>
</evidence>
<dbReference type="Proteomes" id="UP001501410">
    <property type="component" value="Unassembled WGS sequence"/>
</dbReference>
<comment type="subcellular location">
    <subcellularLocation>
        <location evidence="1 9">Cell membrane</location>
        <topology evidence="1 9">Single-pass membrane protein</topology>
    </subcellularLocation>
</comment>
<dbReference type="Gene3D" id="1.20.5.3310">
    <property type="match status" value="1"/>
</dbReference>
<keyword evidence="3 9" id="KW-1003">Cell membrane</keyword>
<keyword evidence="8 9" id="KW-0472">Membrane</keyword>
<evidence type="ECO:0000256" key="4">
    <source>
        <dbReference type="ARBA" id="ARBA00022692"/>
    </source>
</evidence>
<comment type="function">
    <text evidence="9">Part of the twin-arginine translocation (Tat) system that transports large folded proteins containing a characteristic twin-arginine motif in their signal peptide across membranes. TatA could form the protein-conducting channel of the Tat system.</text>
</comment>
<comment type="similarity">
    <text evidence="9">Belongs to the TatA/E family.</text>
</comment>
<keyword evidence="11" id="KW-1185">Reference proteome</keyword>
<evidence type="ECO:0000256" key="9">
    <source>
        <dbReference type="HAMAP-Rule" id="MF_00236"/>
    </source>
</evidence>
<dbReference type="InterPro" id="IPR006312">
    <property type="entry name" value="TatA/E"/>
</dbReference>
<dbReference type="HAMAP" id="MF_00236">
    <property type="entry name" value="TatA_E"/>
    <property type="match status" value="1"/>
</dbReference>
<evidence type="ECO:0000256" key="5">
    <source>
        <dbReference type="ARBA" id="ARBA00022927"/>
    </source>
</evidence>
<keyword evidence="7 9" id="KW-0811">Translocation</keyword>
<dbReference type="NCBIfam" id="TIGR01411">
    <property type="entry name" value="tatAE"/>
    <property type="match status" value="1"/>
</dbReference>
<evidence type="ECO:0000256" key="1">
    <source>
        <dbReference type="ARBA" id="ARBA00004162"/>
    </source>
</evidence>
<comment type="subunit">
    <text evidence="9">Forms a complex with TatC.</text>
</comment>
<evidence type="ECO:0000256" key="3">
    <source>
        <dbReference type="ARBA" id="ARBA00022475"/>
    </source>
</evidence>
<keyword evidence="6 9" id="KW-1133">Transmembrane helix</keyword>
<dbReference type="PANTHER" id="PTHR42982:SF1">
    <property type="entry name" value="SEC-INDEPENDENT PROTEIN TRANSLOCASE PROTEIN TATA"/>
    <property type="match status" value="1"/>
</dbReference>